<comment type="caution">
    <text evidence="4">The sequence shown here is derived from an EMBL/GenBank/DDBJ whole genome shotgun (WGS) entry which is preliminary data.</text>
</comment>
<dbReference type="Pfam" id="PF06114">
    <property type="entry name" value="Peptidase_M78"/>
    <property type="match status" value="1"/>
</dbReference>
<dbReference type="PANTHER" id="PTHR36924:SF1">
    <property type="entry name" value="ANTITOXIN HIGA-1"/>
    <property type="match status" value="1"/>
</dbReference>
<protein>
    <submittedName>
        <fullName evidence="4">Addiction module HigA family antidote</fullName>
    </submittedName>
</protein>
<keyword evidence="5" id="KW-1185">Reference proteome</keyword>
<dbReference type="EMBL" id="JBEPMA010000001">
    <property type="protein sequence ID" value="MET3616608.1"/>
    <property type="molecule type" value="Genomic_DNA"/>
</dbReference>
<dbReference type="SMART" id="SM00530">
    <property type="entry name" value="HTH_XRE"/>
    <property type="match status" value="1"/>
</dbReference>
<keyword evidence="2" id="KW-0238">DNA-binding</keyword>
<dbReference type="PANTHER" id="PTHR36924">
    <property type="entry name" value="ANTITOXIN HIGA-1"/>
    <property type="match status" value="1"/>
</dbReference>
<feature type="domain" description="HTH cro/C1-type" evidence="3">
    <location>
        <begin position="19"/>
        <end position="73"/>
    </location>
</feature>
<proteinExistence type="inferred from homology"/>
<dbReference type="CDD" id="cd00093">
    <property type="entry name" value="HTH_XRE"/>
    <property type="match status" value="1"/>
</dbReference>
<reference evidence="4 5" key="1">
    <citation type="submission" date="2024-06" db="EMBL/GenBank/DDBJ databases">
        <title>Genomic Encyclopedia of Type Strains, Phase IV (KMG-IV): sequencing the most valuable type-strain genomes for metagenomic binning, comparative biology and taxonomic classification.</title>
        <authorList>
            <person name="Goeker M."/>
        </authorList>
    </citation>
    <scope>NUCLEOTIDE SEQUENCE [LARGE SCALE GENOMIC DNA]</scope>
    <source>
        <strain evidence="4 5">DSM 21460</strain>
    </source>
</reference>
<dbReference type="SUPFAM" id="SSF47413">
    <property type="entry name" value="lambda repressor-like DNA-binding domains"/>
    <property type="match status" value="1"/>
</dbReference>
<evidence type="ECO:0000256" key="1">
    <source>
        <dbReference type="ARBA" id="ARBA00007227"/>
    </source>
</evidence>
<evidence type="ECO:0000259" key="3">
    <source>
        <dbReference type="PROSITE" id="PS50943"/>
    </source>
</evidence>
<organism evidence="4 5">
    <name type="scientific">Peptoniphilus olsenii</name>
    <dbReference type="NCBI Taxonomy" id="411570"/>
    <lineage>
        <taxon>Bacteria</taxon>
        <taxon>Bacillati</taxon>
        <taxon>Bacillota</taxon>
        <taxon>Tissierellia</taxon>
        <taxon>Tissierellales</taxon>
        <taxon>Peptoniphilaceae</taxon>
        <taxon>Peptoniphilus</taxon>
    </lineage>
</organism>
<evidence type="ECO:0000313" key="4">
    <source>
        <dbReference type="EMBL" id="MET3616608.1"/>
    </source>
</evidence>
<dbReference type="RefSeq" id="WP_354366614.1">
    <property type="nucleotide sequence ID" value="NZ_JBEPMA010000001.1"/>
</dbReference>
<dbReference type="InterPro" id="IPR010982">
    <property type="entry name" value="Lambda_DNA-bd_dom_sf"/>
</dbReference>
<name>A0ABV2J7J0_9FIRM</name>
<dbReference type="Pfam" id="PF01381">
    <property type="entry name" value="HTH_3"/>
    <property type="match status" value="1"/>
</dbReference>
<dbReference type="PROSITE" id="PS50943">
    <property type="entry name" value="HTH_CROC1"/>
    <property type="match status" value="1"/>
</dbReference>
<dbReference type="InterPro" id="IPR013430">
    <property type="entry name" value="Toxin_antidote_HigA"/>
</dbReference>
<dbReference type="Proteomes" id="UP001549162">
    <property type="component" value="Unassembled WGS sequence"/>
</dbReference>
<dbReference type="Gene3D" id="1.10.260.40">
    <property type="entry name" value="lambda repressor-like DNA-binding domains"/>
    <property type="match status" value="1"/>
</dbReference>
<accession>A0ABV2J7J0</accession>
<comment type="similarity">
    <text evidence="1">Belongs to the short-chain fatty acyl-CoA assimilation regulator (ScfR) family.</text>
</comment>
<gene>
    <name evidence="4" type="ORF">ABID14_000228</name>
</gene>
<dbReference type="InterPro" id="IPR001387">
    <property type="entry name" value="Cro/C1-type_HTH"/>
</dbReference>
<dbReference type="InterPro" id="IPR010359">
    <property type="entry name" value="IrrE_HExxH"/>
</dbReference>
<evidence type="ECO:0000256" key="2">
    <source>
        <dbReference type="ARBA" id="ARBA00023125"/>
    </source>
</evidence>
<evidence type="ECO:0000313" key="5">
    <source>
        <dbReference type="Proteomes" id="UP001549162"/>
    </source>
</evidence>
<dbReference type="NCBIfam" id="TIGR02607">
    <property type="entry name" value="antidote_HigA"/>
    <property type="match status" value="1"/>
</dbReference>
<sequence>MSNIIKYDGLLAFHPGSYIEDVIDDLNITQNEFAARLDINPKVLSELINGEANLKPEVALKLEKLTGVDYQSWMNLQNSYDRKKLEIEKKMLEDEKRISKLIDLKYFKDNKFIINKRYSLKEKIEELRNLFNVSNLCYLTNFNPSVSYRNVNSFNEKTIVNSNVMLEIATNKARNKTEIKLDKKKLESMLPLIKKMLSKTDSDFYPRLKEILLECGIVLIGLPNLKNSSLQGATKKFKNGSVLLLITDRNKSADIFWFSLMHEIAHILNNDFYTDKDNEEDYNLKEARADKWAADFFINEKAYKEFVKMSNFDSNSIKDFADRLGILPCIVTGRLKRDKYINYNQLNGFNINYEIVLN</sequence>